<dbReference type="AlphaFoldDB" id="A0A0G0NFY9"/>
<comment type="caution">
    <text evidence="1">The sequence shown here is derived from an EMBL/GenBank/DDBJ whole genome shotgun (WGS) entry which is preliminary data.</text>
</comment>
<dbReference type="EMBL" id="LBWR01000007">
    <property type="protein sequence ID" value="KKR11711.1"/>
    <property type="molecule type" value="Genomic_DNA"/>
</dbReference>
<evidence type="ECO:0000313" key="2">
    <source>
        <dbReference type="Proteomes" id="UP000034665"/>
    </source>
</evidence>
<name>A0A0G0NFY9_9BACT</name>
<reference evidence="1 2" key="1">
    <citation type="journal article" date="2015" name="Nature">
        <title>rRNA introns, odd ribosomes, and small enigmatic genomes across a large radiation of phyla.</title>
        <authorList>
            <person name="Brown C.T."/>
            <person name="Hug L.A."/>
            <person name="Thomas B.C."/>
            <person name="Sharon I."/>
            <person name="Castelle C.J."/>
            <person name="Singh A."/>
            <person name="Wilkins M.J."/>
            <person name="Williams K.H."/>
            <person name="Banfield J.F."/>
        </authorList>
    </citation>
    <scope>NUCLEOTIDE SEQUENCE [LARGE SCALE GENOMIC DNA]</scope>
</reference>
<protein>
    <submittedName>
        <fullName evidence="1">Uncharacterized protein</fullName>
    </submittedName>
</protein>
<dbReference type="STRING" id="1619013.UT41_C0007G0004"/>
<dbReference type="Proteomes" id="UP000034665">
    <property type="component" value="Unassembled WGS sequence"/>
</dbReference>
<accession>A0A0G0NFY9</accession>
<evidence type="ECO:0000313" key="1">
    <source>
        <dbReference type="EMBL" id="KKR11711.1"/>
    </source>
</evidence>
<gene>
    <name evidence="1" type="ORF">UT41_C0007G0004</name>
</gene>
<proteinExistence type="predicted"/>
<sequence length="42" mass="4744">MKEISLIELQKLNAELAQACEFSIILIKNLKVIGLITDNKED</sequence>
<organism evidence="1 2">
    <name type="scientific">Candidatus Wolfebacteria bacterium GW2011_GWC2_39_22</name>
    <dbReference type="NCBI Taxonomy" id="1619013"/>
    <lineage>
        <taxon>Bacteria</taxon>
        <taxon>Candidatus Wolfeibacteriota</taxon>
    </lineage>
</organism>